<feature type="chain" id="PRO_5046036961" description="Beta-barrel assembly machine subunit BamC" evidence="1">
    <location>
        <begin position="24"/>
        <end position="163"/>
    </location>
</feature>
<dbReference type="EMBL" id="JARXRM010000016">
    <property type="protein sequence ID" value="MDH5822048.1"/>
    <property type="molecule type" value="Genomic_DNA"/>
</dbReference>
<dbReference type="PROSITE" id="PS51257">
    <property type="entry name" value="PROKAR_LIPOPROTEIN"/>
    <property type="match status" value="1"/>
</dbReference>
<evidence type="ECO:0000313" key="2">
    <source>
        <dbReference type="EMBL" id="MDH5822048.1"/>
    </source>
</evidence>
<keyword evidence="3" id="KW-1185">Reference proteome</keyword>
<dbReference type="RefSeq" id="WP_280572884.1">
    <property type="nucleotide sequence ID" value="NZ_JARXRM010000016.1"/>
</dbReference>
<accession>A0ABT6J5D7</accession>
<evidence type="ECO:0000256" key="1">
    <source>
        <dbReference type="SAM" id="SignalP"/>
    </source>
</evidence>
<reference evidence="2 3" key="1">
    <citation type="submission" date="2023-04" db="EMBL/GenBank/DDBJ databases">
        <title>Luteimonas endophyticus RD2P54.</title>
        <authorList>
            <person name="Sun J.-Q."/>
        </authorList>
    </citation>
    <scope>NUCLEOTIDE SEQUENCE [LARGE SCALE GENOMIC DNA]</scope>
    <source>
        <strain evidence="2 3">RD2P54</strain>
    </source>
</reference>
<keyword evidence="1" id="KW-0732">Signal</keyword>
<gene>
    <name evidence="2" type="ORF">QFW77_03440</name>
</gene>
<proteinExistence type="predicted"/>
<protein>
    <recommendedName>
        <fullName evidence="4">Beta-barrel assembly machine subunit BamC</fullName>
    </recommendedName>
</protein>
<evidence type="ECO:0000313" key="3">
    <source>
        <dbReference type="Proteomes" id="UP001156940"/>
    </source>
</evidence>
<name>A0ABT6J5D7_9GAMM</name>
<feature type="signal peptide" evidence="1">
    <location>
        <begin position="1"/>
        <end position="23"/>
    </location>
</feature>
<sequence length="163" mass="16858">MLTPGRVLPRMALVPLAATLALAACSRAGDALAEAAADRNAMEVPAPLAGDSGRRASAPLPLPPGFPEDVYLPPRYDIDSVVDMDGTTTVSLRAPGQVGALFGDADAAMARLGWQPTLSRRDAGDSAMLAFEKGSRTAVLSFARGHGDGGGVLVGLQLHERRQ</sequence>
<comment type="caution">
    <text evidence="2">The sequence shown here is derived from an EMBL/GenBank/DDBJ whole genome shotgun (WGS) entry which is preliminary data.</text>
</comment>
<organism evidence="2 3">
    <name type="scientific">Luteimonas endophytica</name>
    <dbReference type="NCBI Taxonomy" id="3042023"/>
    <lineage>
        <taxon>Bacteria</taxon>
        <taxon>Pseudomonadati</taxon>
        <taxon>Pseudomonadota</taxon>
        <taxon>Gammaproteobacteria</taxon>
        <taxon>Lysobacterales</taxon>
        <taxon>Lysobacteraceae</taxon>
        <taxon>Luteimonas</taxon>
    </lineage>
</organism>
<evidence type="ECO:0008006" key="4">
    <source>
        <dbReference type="Google" id="ProtNLM"/>
    </source>
</evidence>
<dbReference type="Proteomes" id="UP001156940">
    <property type="component" value="Unassembled WGS sequence"/>
</dbReference>